<dbReference type="InterPro" id="IPR011701">
    <property type="entry name" value="MFS"/>
</dbReference>
<feature type="transmembrane region" description="Helical" evidence="6">
    <location>
        <begin position="84"/>
        <end position="113"/>
    </location>
</feature>
<dbReference type="CDD" id="cd06173">
    <property type="entry name" value="MFS_MefA_like"/>
    <property type="match status" value="1"/>
</dbReference>
<protein>
    <submittedName>
        <fullName evidence="7">MFS transporter</fullName>
    </submittedName>
</protein>
<feature type="transmembrane region" description="Helical" evidence="6">
    <location>
        <begin position="348"/>
        <end position="370"/>
    </location>
</feature>
<feature type="transmembrane region" description="Helical" evidence="6">
    <location>
        <begin position="310"/>
        <end position="327"/>
    </location>
</feature>
<evidence type="ECO:0000256" key="4">
    <source>
        <dbReference type="ARBA" id="ARBA00022989"/>
    </source>
</evidence>
<dbReference type="OrthoDB" id="2351575at2"/>
<dbReference type="SUPFAM" id="SSF103473">
    <property type="entry name" value="MFS general substrate transporter"/>
    <property type="match status" value="1"/>
</dbReference>
<keyword evidence="2" id="KW-1003">Cell membrane</keyword>
<dbReference type="GO" id="GO:0022857">
    <property type="term" value="F:transmembrane transporter activity"/>
    <property type="evidence" value="ECO:0007669"/>
    <property type="project" value="InterPro"/>
</dbReference>
<dbReference type="Gene3D" id="1.20.1250.20">
    <property type="entry name" value="MFS general substrate transporter like domains"/>
    <property type="match status" value="1"/>
</dbReference>
<feature type="transmembrane region" description="Helical" evidence="6">
    <location>
        <begin position="153"/>
        <end position="186"/>
    </location>
</feature>
<accession>A0A4Z0GMS2</accession>
<dbReference type="GO" id="GO:0005886">
    <property type="term" value="C:plasma membrane"/>
    <property type="evidence" value="ECO:0007669"/>
    <property type="project" value="UniProtKB-SubCell"/>
</dbReference>
<evidence type="ECO:0000313" key="7">
    <source>
        <dbReference type="EMBL" id="TGA97607.1"/>
    </source>
</evidence>
<feature type="transmembrane region" description="Helical" evidence="6">
    <location>
        <begin position="223"/>
        <end position="245"/>
    </location>
</feature>
<evidence type="ECO:0000256" key="5">
    <source>
        <dbReference type="ARBA" id="ARBA00023136"/>
    </source>
</evidence>
<keyword evidence="4 6" id="KW-1133">Transmembrane helix</keyword>
<feature type="transmembrane region" description="Helical" evidence="6">
    <location>
        <begin position="376"/>
        <end position="395"/>
    </location>
</feature>
<reference evidence="7 8" key="1">
    <citation type="journal article" date="2015" name="Int. J. Syst. Evol. Microbiol.">
        <title>Sporolactobacillus shoreae sp. nov. and Sporolactobacillus spathodeae sp. nov., two spore-forming lactic acid bacteria isolated from tree barks in Thailand.</title>
        <authorList>
            <person name="Thamacharoensuk T."/>
            <person name="Kitahara M."/>
            <person name="Ohkuma M."/>
            <person name="Thongchul N."/>
            <person name="Tanasupawat S."/>
        </authorList>
    </citation>
    <scope>NUCLEOTIDE SEQUENCE [LARGE SCALE GENOMIC DNA]</scope>
    <source>
        <strain evidence="7 8">BK92</strain>
    </source>
</reference>
<organism evidence="7 8">
    <name type="scientific">Sporolactobacillus shoreae</name>
    <dbReference type="NCBI Taxonomy" id="1465501"/>
    <lineage>
        <taxon>Bacteria</taxon>
        <taxon>Bacillati</taxon>
        <taxon>Bacillota</taxon>
        <taxon>Bacilli</taxon>
        <taxon>Bacillales</taxon>
        <taxon>Sporolactobacillaceae</taxon>
        <taxon>Sporolactobacillus</taxon>
    </lineage>
</organism>
<name>A0A4Z0GMS2_9BACL</name>
<dbReference type="EMBL" id="SRJD01000012">
    <property type="protein sequence ID" value="TGA97607.1"/>
    <property type="molecule type" value="Genomic_DNA"/>
</dbReference>
<proteinExistence type="predicted"/>
<evidence type="ECO:0000256" key="1">
    <source>
        <dbReference type="ARBA" id="ARBA00004651"/>
    </source>
</evidence>
<dbReference type="Pfam" id="PF07690">
    <property type="entry name" value="MFS_1"/>
    <property type="match status" value="1"/>
</dbReference>
<feature type="transmembrane region" description="Helical" evidence="6">
    <location>
        <begin position="257"/>
        <end position="275"/>
    </location>
</feature>
<comment type="caution">
    <text evidence="7">The sequence shown here is derived from an EMBL/GenBank/DDBJ whole genome shotgun (WGS) entry which is preliminary data.</text>
</comment>
<gene>
    <name evidence="7" type="ORF">E4665_10875</name>
</gene>
<evidence type="ECO:0000313" key="8">
    <source>
        <dbReference type="Proteomes" id="UP000298347"/>
    </source>
</evidence>
<feature type="transmembrane region" description="Helical" evidence="6">
    <location>
        <begin position="39"/>
        <end position="64"/>
    </location>
</feature>
<keyword evidence="5 6" id="KW-0472">Membrane</keyword>
<dbReference type="AlphaFoldDB" id="A0A4Z0GMS2"/>
<dbReference type="PANTHER" id="PTHR23513">
    <property type="entry name" value="INTEGRAL MEMBRANE EFFLUX PROTEIN-RELATED"/>
    <property type="match status" value="1"/>
</dbReference>
<feature type="transmembrane region" description="Helical" evidence="6">
    <location>
        <begin position="7"/>
        <end position="27"/>
    </location>
</feature>
<dbReference type="Proteomes" id="UP000298347">
    <property type="component" value="Unassembled WGS sequence"/>
</dbReference>
<feature type="transmembrane region" description="Helical" evidence="6">
    <location>
        <begin position="287"/>
        <end position="304"/>
    </location>
</feature>
<keyword evidence="8" id="KW-1185">Reference proteome</keyword>
<dbReference type="InterPro" id="IPR036259">
    <property type="entry name" value="MFS_trans_sf"/>
</dbReference>
<dbReference type="RefSeq" id="WP_135348817.1">
    <property type="nucleotide sequence ID" value="NZ_SRJD01000012.1"/>
</dbReference>
<comment type="subcellular location">
    <subcellularLocation>
        <location evidence="1">Cell membrane</location>
        <topology evidence="1">Multi-pass membrane protein</topology>
    </subcellularLocation>
</comment>
<evidence type="ECO:0000256" key="2">
    <source>
        <dbReference type="ARBA" id="ARBA00022475"/>
    </source>
</evidence>
<evidence type="ECO:0000256" key="3">
    <source>
        <dbReference type="ARBA" id="ARBA00022692"/>
    </source>
</evidence>
<evidence type="ECO:0000256" key="6">
    <source>
        <dbReference type="SAM" id="Phobius"/>
    </source>
</evidence>
<dbReference type="PANTHER" id="PTHR23513:SF19">
    <property type="entry name" value="MAJOR FACILITATOR SUPERFAMILY (MFS) PROFILE DOMAIN-CONTAINING PROTEIN"/>
    <property type="match status" value="1"/>
</dbReference>
<sequence>MAKKYSFRFLWMGQSLANCGDVFYIVGLMTEVYALTKSAFYMSLVPFFTTFSRFISGLLAPLILDQIGLKGSLVRSQMGKTFLLLVLAVLLQTHFVAHFFPQLFLFVVLISFLDGWATPARNAMVPILIDREGLVKANGFLAIMDQSINMSGWALGGVLAAFLGGFSMIGITFLLFIASTALMMLIEEQPGMCFNHGKVKPGNKMDGMKAGWIAIWHIPALRIISVVEVIGSVASTVWMAAIVYIFVNHALHVNESWWGYINFTYFAGLIIGGFLTVSSATFIDKHLILTSLVGLLATSFLTLFFGWNSIPLSALLISLMVGLFEQLKTVSFETIIQKSTKSDVLAKVYSATDTLYAFSYGAATLVIGYMTDQIGVKFIFTLSAFLLFLSSLYAMSNRRNLAVDYEMRKKSNL</sequence>
<keyword evidence="3 6" id="KW-0812">Transmembrane</keyword>